<gene>
    <name evidence="1" type="ORF">OR16_04767</name>
</gene>
<reference evidence="1 2" key="1">
    <citation type="journal article" date="2012" name="J. Bacteriol.">
        <title>De Novo Genome Project of Cupriavidus basilensis OR16.</title>
        <authorList>
            <person name="Cserhati M."/>
            <person name="Kriszt B."/>
            <person name="Szoboszlay S."/>
            <person name="Toth A."/>
            <person name="Szabo I."/>
            <person name="Tancsics A."/>
            <person name="Nagy I."/>
            <person name="Horvath B."/>
            <person name="Nagy I."/>
            <person name="Kukolya J."/>
        </authorList>
    </citation>
    <scope>NUCLEOTIDE SEQUENCE [LARGE SCALE GENOMIC DNA]</scope>
    <source>
        <strain evidence="1 2">OR16</strain>
    </source>
</reference>
<sequence length="61" mass="6479">MPALLLAIVMARVIDCYCEIVAPDVAEKAGRAQARRTHHQVQLAGAGPEEGLELAIQRGGI</sequence>
<comment type="caution">
    <text evidence="1">The sequence shown here is derived from an EMBL/GenBank/DDBJ whole genome shotgun (WGS) entry which is preliminary data.</text>
</comment>
<dbReference type="Proteomes" id="UP000005808">
    <property type="component" value="Unassembled WGS sequence"/>
</dbReference>
<evidence type="ECO:0000313" key="1">
    <source>
        <dbReference type="EMBL" id="EHP44261.1"/>
    </source>
</evidence>
<name>H1S045_9BURK</name>
<accession>H1S045</accession>
<protein>
    <submittedName>
        <fullName evidence="1">Uncharacterized protein</fullName>
    </submittedName>
</protein>
<organism evidence="1 2">
    <name type="scientific">Cupriavidus basilensis OR16</name>
    <dbReference type="NCBI Taxonomy" id="1127483"/>
    <lineage>
        <taxon>Bacteria</taxon>
        <taxon>Pseudomonadati</taxon>
        <taxon>Pseudomonadota</taxon>
        <taxon>Betaproteobacteria</taxon>
        <taxon>Burkholderiales</taxon>
        <taxon>Burkholderiaceae</taxon>
        <taxon>Cupriavidus</taxon>
    </lineage>
</organism>
<dbReference type="AlphaFoldDB" id="H1S045"/>
<proteinExistence type="predicted"/>
<evidence type="ECO:0000313" key="2">
    <source>
        <dbReference type="Proteomes" id="UP000005808"/>
    </source>
</evidence>
<dbReference type="EMBL" id="AHJE01000012">
    <property type="protein sequence ID" value="EHP44261.1"/>
    <property type="molecule type" value="Genomic_DNA"/>
</dbReference>